<dbReference type="Pfam" id="PF00994">
    <property type="entry name" value="MoCF_biosynth"/>
    <property type="match status" value="1"/>
</dbReference>
<dbReference type="CDD" id="cd00887">
    <property type="entry name" value="MoeA"/>
    <property type="match status" value="1"/>
</dbReference>
<dbReference type="SUPFAM" id="SSF63882">
    <property type="entry name" value="MoeA N-terminal region -like"/>
    <property type="match status" value="1"/>
</dbReference>
<dbReference type="EMBL" id="FPHG01000032">
    <property type="protein sequence ID" value="SFV57389.1"/>
    <property type="molecule type" value="Genomic_DNA"/>
</dbReference>
<dbReference type="NCBIfam" id="TIGR00177">
    <property type="entry name" value="molyb_syn"/>
    <property type="match status" value="1"/>
</dbReference>
<evidence type="ECO:0000259" key="3">
    <source>
        <dbReference type="SMART" id="SM00852"/>
    </source>
</evidence>
<dbReference type="SUPFAM" id="SSF63867">
    <property type="entry name" value="MoeA C-terminal domain-like"/>
    <property type="match status" value="1"/>
</dbReference>
<dbReference type="Pfam" id="PF03453">
    <property type="entry name" value="MoeA_N"/>
    <property type="match status" value="1"/>
</dbReference>
<dbReference type="SMART" id="SM00852">
    <property type="entry name" value="MoCF_biosynth"/>
    <property type="match status" value="1"/>
</dbReference>
<dbReference type="PANTHER" id="PTHR10192:SF5">
    <property type="entry name" value="GEPHYRIN"/>
    <property type="match status" value="1"/>
</dbReference>
<evidence type="ECO:0000256" key="2">
    <source>
        <dbReference type="ARBA" id="ARBA00023150"/>
    </source>
</evidence>
<dbReference type="GO" id="GO:0005829">
    <property type="term" value="C:cytosol"/>
    <property type="evidence" value="ECO:0007669"/>
    <property type="project" value="TreeGrafter"/>
</dbReference>
<dbReference type="InterPro" id="IPR038987">
    <property type="entry name" value="MoeA-like"/>
</dbReference>
<organism evidence="4">
    <name type="scientific">hydrothermal vent metagenome</name>
    <dbReference type="NCBI Taxonomy" id="652676"/>
    <lineage>
        <taxon>unclassified sequences</taxon>
        <taxon>metagenomes</taxon>
        <taxon>ecological metagenomes</taxon>
    </lineage>
</organism>
<accession>A0A1W1BV25</accession>
<name>A0A1W1BV25_9ZZZZ</name>
<evidence type="ECO:0000256" key="1">
    <source>
        <dbReference type="ARBA" id="ARBA00005046"/>
    </source>
</evidence>
<keyword evidence="2" id="KW-0501">Molybdenum cofactor biosynthesis</keyword>
<dbReference type="AlphaFoldDB" id="A0A1W1BV25"/>
<dbReference type="Gene3D" id="2.170.190.11">
    <property type="entry name" value="Molybdopterin biosynthesis moea protein, domain 3"/>
    <property type="match status" value="1"/>
</dbReference>
<dbReference type="UniPathway" id="UPA00344"/>
<gene>
    <name evidence="4" type="ORF">MNB_SV-9-584</name>
</gene>
<evidence type="ECO:0000313" key="4">
    <source>
        <dbReference type="EMBL" id="SFV57389.1"/>
    </source>
</evidence>
<dbReference type="Gene3D" id="3.40.980.10">
    <property type="entry name" value="MoaB/Mog-like domain"/>
    <property type="match status" value="1"/>
</dbReference>
<dbReference type="InterPro" id="IPR036688">
    <property type="entry name" value="MoeA_C_domain_IV_sf"/>
</dbReference>
<dbReference type="InterPro" id="IPR005111">
    <property type="entry name" value="MoeA_C_domain_IV"/>
</dbReference>
<dbReference type="InterPro" id="IPR036135">
    <property type="entry name" value="MoeA_linker/N_sf"/>
</dbReference>
<dbReference type="GO" id="GO:0061599">
    <property type="term" value="F:molybdopterin molybdotransferase activity"/>
    <property type="evidence" value="ECO:0007669"/>
    <property type="project" value="TreeGrafter"/>
</dbReference>
<dbReference type="GO" id="GO:0006777">
    <property type="term" value="P:Mo-molybdopterin cofactor biosynthetic process"/>
    <property type="evidence" value="ECO:0007669"/>
    <property type="project" value="UniProtKB-KW"/>
</dbReference>
<dbReference type="PANTHER" id="PTHR10192">
    <property type="entry name" value="MOLYBDOPTERIN BIOSYNTHESIS PROTEIN"/>
    <property type="match status" value="1"/>
</dbReference>
<dbReference type="Pfam" id="PF03454">
    <property type="entry name" value="MoeA_C"/>
    <property type="match status" value="1"/>
</dbReference>
<dbReference type="InterPro" id="IPR005110">
    <property type="entry name" value="MoeA_linker/N"/>
</dbReference>
<dbReference type="InterPro" id="IPR001453">
    <property type="entry name" value="MoaB/Mog_dom"/>
</dbReference>
<dbReference type="Gene3D" id="2.40.340.10">
    <property type="entry name" value="MoeA, C-terminal, domain IV"/>
    <property type="match status" value="1"/>
</dbReference>
<protein>
    <submittedName>
        <fullName evidence="4">Molybdopterin biosynthesis protein MoeA</fullName>
    </submittedName>
</protein>
<comment type="pathway">
    <text evidence="1">Cofactor biosynthesis; molybdopterin biosynthesis.</text>
</comment>
<dbReference type="SUPFAM" id="SSF53218">
    <property type="entry name" value="Molybdenum cofactor biosynthesis proteins"/>
    <property type="match status" value="1"/>
</dbReference>
<dbReference type="InterPro" id="IPR036425">
    <property type="entry name" value="MoaB/Mog-like_dom_sf"/>
</dbReference>
<feature type="domain" description="MoaB/Mog" evidence="3">
    <location>
        <begin position="173"/>
        <end position="310"/>
    </location>
</feature>
<reference evidence="4" key="1">
    <citation type="submission" date="2016-10" db="EMBL/GenBank/DDBJ databases">
        <authorList>
            <person name="de Groot N.N."/>
        </authorList>
    </citation>
    <scope>NUCLEOTIDE SEQUENCE</scope>
</reference>
<dbReference type="Gene3D" id="3.90.105.10">
    <property type="entry name" value="Molybdopterin biosynthesis moea protein, domain 2"/>
    <property type="match status" value="1"/>
</dbReference>
<sequence length="408" mass="44768">MAISIIDALNIIYKKIDILSREIIPIENSIGRTVWENYSAVFDLPRFDNSAMDGYAIKISNRGEDVKSSRVIYAGDDSNFILQKNEAIRIMTGSAVPEGTEAIVPIEDVDINGDIISLPKNIRENAHIRYAGEDIKASKTYIEKGDKISAYTIALFASQGLTHVTVVREVKVAVFGTGDELRPHYEKIKPHQLYNSNAPMFLARAKELGCSVQYIGGSGDTIDSLKLSIKEALSTDLIITSGGVSVGDKDFTKEAFRELGMETFFSGVNIKPGKPTTIGRIGKTIVVNLAGNPLASMVNYEMFVKPIILKLSGDNEYYHGVVTTQIADDYKIKAGRNSVILGSFNGKVFRPLESQSAGMVSPLAEADGMIVSDTNLSFLNRGDEVKMIPIKFKLNSDIYQNIFTTKEV</sequence>
<proteinExistence type="predicted"/>